<comment type="caution">
    <text evidence="3">The sequence shown here is derived from an EMBL/GenBank/DDBJ whole genome shotgun (WGS) entry which is preliminary data.</text>
</comment>
<dbReference type="STRING" id="983.SAMN05443543_11055"/>
<dbReference type="AlphaFoldDB" id="A0A4Y4AVS5"/>
<dbReference type="InterPro" id="IPR050879">
    <property type="entry name" value="Acyltransferase_3"/>
</dbReference>
<feature type="transmembrane region" description="Helical" evidence="1">
    <location>
        <begin position="314"/>
        <end position="334"/>
    </location>
</feature>
<evidence type="ECO:0000313" key="3">
    <source>
        <dbReference type="EMBL" id="GEC72345.1"/>
    </source>
</evidence>
<reference evidence="3 4" key="1">
    <citation type="submission" date="2019-06" db="EMBL/GenBank/DDBJ databases">
        <title>Whole genome shotgun sequence of Flavobacterium flevense NBRC 14960.</title>
        <authorList>
            <person name="Hosoyama A."/>
            <person name="Uohara A."/>
            <person name="Ohji S."/>
            <person name="Ichikawa N."/>
        </authorList>
    </citation>
    <scope>NUCLEOTIDE SEQUENCE [LARGE SCALE GENOMIC DNA]</scope>
    <source>
        <strain evidence="3 4">NBRC 14960</strain>
    </source>
</reference>
<dbReference type="GO" id="GO:0016747">
    <property type="term" value="F:acyltransferase activity, transferring groups other than amino-acyl groups"/>
    <property type="evidence" value="ECO:0007669"/>
    <property type="project" value="InterPro"/>
</dbReference>
<dbReference type="PANTHER" id="PTHR23028:SF53">
    <property type="entry name" value="ACYL_TRANSF_3 DOMAIN-CONTAINING PROTEIN"/>
    <property type="match status" value="1"/>
</dbReference>
<feature type="transmembrane region" description="Helical" evidence="1">
    <location>
        <begin position="185"/>
        <end position="201"/>
    </location>
</feature>
<feature type="domain" description="Acyltransferase 3" evidence="2">
    <location>
        <begin position="13"/>
        <end position="332"/>
    </location>
</feature>
<protein>
    <recommendedName>
        <fullName evidence="2">Acyltransferase 3 domain-containing protein</fullName>
    </recommendedName>
</protein>
<keyword evidence="1" id="KW-0472">Membrane</keyword>
<evidence type="ECO:0000259" key="2">
    <source>
        <dbReference type="Pfam" id="PF01757"/>
    </source>
</evidence>
<name>A0A4Y4AVS5_9FLAO</name>
<dbReference type="GO" id="GO:0000271">
    <property type="term" value="P:polysaccharide biosynthetic process"/>
    <property type="evidence" value="ECO:0007669"/>
    <property type="project" value="TreeGrafter"/>
</dbReference>
<evidence type="ECO:0000313" key="4">
    <source>
        <dbReference type="Proteomes" id="UP000316775"/>
    </source>
</evidence>
<dbReference type="EMBL" id="BJNP01000018">
    <property type="protein sequence ID" value="GEC72345.1"/>
    <property type="molecule type" value="Genomic_DNA"/>
</dbReference>
<gene>
    <name evidence="3" type="ORF">FFL01_18840</name>
</gene>
<dbReference type="RefSeq" id="WP_073246571.1">
    <property type="nucleotide sequence ID" value="NZ_BJNP01000018.1"/>
</dbReference>
<proteinExistence type="predicted"/>
<keyword evidence="4" id="KW-1185">Reference proteome</keyword>
<dbReference type="Pfam" id="PF01757">
    <property type="entry name" value="Acyl_transf_3"/>
    <property type="match status" value="1"/>
</dbReference>
<dbReference type="GO" id="GO:0016020">
    <property type="term" value="C:membrane"/>
    <property type="evidence" value="ECO:0007669"/>
    <property type="project" value="TreeGrafter"/>
</dbReference>
<feature type="transmembrane region" description="Helical" evidence="1">
    <location>
        <begin position="280"/>
        <end position="302"/>
    </location>
</feature>
<keyword evidence="1" id="KW-0812">Transmembrane</keyword>
<keyword evidence="1" id="KW-1133">Transmembrane helix</keyword>
<feature type="transmembrane region" description="Helical" evidence="1">
    <location>
        <begin position="126"/>
        <end position="151"/>
    </location>
</feature>
<feature type="transmembrane region" description="Helical" evidence="1">
    <location>
        <begin position="241"/>
        <end position="268"/>
    </location>
</feature>
<dbReference type="Proteomes" id="UP000316775">
    <property type="component" value="Unassembled WGS sequence"/>
</dbReference>
<feature type="transmembrane region" description="Helical" evidence="1">
    <location>
        <begin position="74"/>
        <end position="96"/>
    </location>
</feature>
<dbReference type="InterPro" id="IPR002656">
    <property type="entry name" value="Acyl_transf_3_dom"/>
</dbReference>
<dbReference type="PANTHER" id="PTHR23028">
    <property type="entry name" value="ACETYLTRANSFERASE"/>
    <property type="match status" value="1"/>
</dbReference>
<dbReference type="OrthoDB" id="290051at2"/>
<feature type="transmembrane region" description="Helical" evidence="1">
    <location>
        <begin position="213"/>
        <end position="235"/>
    </location>
</feature>
<feature type="transmembrane region" description="Helical" evidence="1">
    <location>
        <begin position="158"/>
        <end position="179"/>
    </location>
</feature>
<evidence type="ECO:0000256" key="1">
    <source>
        <dbReference type="SAM" id="Phobius"/>
    </source>
</evidence>
<organism evidence="3 4">
    <name type="scientific">Flavobacterium flevense</name>
    <dbReference type="NCBI Taxonomy" id="983"/>
    <lineage>
        <taxon>Bacteria</taxon>
        <taxon>Pseudomonadati</taxon>
        <taxon>Bacteroidota</taxon>
        <taxon>Flavobacteriia</taxon>
        <taxon>Flavobacteriales</taxon>
        <taxon>Flavobacteriaceae</taxon>
        <taxon>Flavobacterium</taxon>
    </lineage>
</organism>
<sequence>MLQKIVNISPGSFRLILALTVVVFHAVSFISFGHAVVYMFFVLSGYWIFKMYSEKYLKFDDSYWVYLKSRFLRLYPIYWVILFFTLSCYIILPGVWDTVLENSKGGVISNFVSNFFVIGNGIKNTYWFILPAWSLAVELQFYIIAPLLVLLQKSKNTVFTFFIISSLVSIILVYFNVQIAAYDSILLYLPYFLLGGIVYFWNLKVNYKVAKTALLLAIGLIVVSHVVTDFRMILLDKEEQYLFLGYAVSEVFNCILTLVISPFIIYNIRQPVKNFKTDSLLSSMSFVVYLLHWPLLQIYSFAVENSTSGVLKMAYALLYLIICIVLSYIISRYIDMELEDKRRSWLKKNDIKTSNNLKKV</sequence>
<feature type="transmembrane region" description="Helical" evidence="1">
    <location>
        <begin position="12"/>
        <end position="30"/>
    </location>
</feature>
<accession>A0A4Y4AVS5</accession>